<accession>A0A314ZCI7</accession>
<proteinExistence type="predicted"/>
<protein>
    <submittedName>
        <fullName evidence="2">Uncharacterized protein</fullName>
    </submittedName>
</protein>
<comment type="caution">
    <text evidence="2">The sequence shown here is derived from an EMBL/GenBank/DDBJ whole genome shotgun (WGS) entry which is preliminary data.</text>
</comment>
<evidence type="ECO:0000313" key="3">
    <source>
        <dbReference type="Proteomes" id="UP000250321"/>
    </source>
</evidence>
<evidence type="ECO:0000313" key="1">
    <source>
        <dbReference type="EMBL" id="PQQ05566.1"/>
    </source>
</evidence>
<dbReference type="EMBL" id="PJQY01000190">
    <property type="protein sequence ID" value="PQQ16470.1"/>
    <property type="molecule type" value="Genomic_DNA"/>
</dbReference>
<dbReference type="Proteomes" id="UP000250321">
    <property type="component" value="Unassembled WGS sequence"/>
</dbReference>
<name>A0A314ZCI7_PRUYE</name>
<organism evidence="2 3">
    <name type="scientific">Prunus yedoensis var. nudiflora</name>
    <dbReference type="NCBI Taxonomy" id="2094558"/>
    <lineage>
        <taxon>Eukaryota</taxon>
        <taxon>Viridiplantae</taxon>
        <taxon>Streptophyta</taxon>
        <taxon>Embryophyta</taxon>
        <taxon>Tracheophyta</taxon>
        <taxon>Spermatophyta</taxon>
        <taxon>Magnoliopsida</taxon>
        <taxon>eudicotyledons</taxon>
        <taxon>Gunneridae</taxon>
        <taxon>Pentapetalae</taxon>
        <taxon>rosids</taxon>
        <taxon>fabids</taxon>
        <taxon>Rosales</taxon>
        <taxon>Rosaceae</taxon>
        <taxon>Amygdaloideae</taxon>
        <taxon>Amygdaleae</taxon>
        <taxon>Prunus</taxon>
    </lineage>
</organism>
<evidence type="ECO:0000313" key="2">
    <source>
        <dbReference type="EMBL" id="PQQ16470.1"/>
    </source>
</evidence>
<sequence>MVVVTMPPAPLSQDLMVVIELAVTEATIASMPSTPLVASAVMTELSVAEVPTAPLAVSEPTSSDDLAKLYASLHAE</sequence>
<dbReference type="AlphaFoldDB" id="A0A314ZCI7"/>
<reference evidence="2 3" key="1">
    <citation type="submission" date="2018-02" db="EMBL/GenBank/DDBJ databases">
        <title>Draft genome of wild Prunus yedoensis var. nudiflora.</title>
        <authorList>
            <person name="Baek S."/>
            <person name="Kim J.-H."/>
            <person name="Choi K."/>
            <person name="Kim G.-B."/>
            <person name="Cho A."/>
            <person name="Jang H."/>
            <person name="Shin C.-H."/>
            <person name="Yu H.-J."/>
            <person name="Mun J.-H."/>
        </authorList>
    </citation>
    <scope>NUCLEOTIDE SEQUENCE [LARGE SCALE GENOMIC DNA]</scope>
    <source>
        <strain evidence="3">cv. Jeju island</strain>
        <tissue evidence="2">Leaf</tissue>
    </source>
</reference>
<keyword evidence="3" id="KW-1185">Reference proteome</keyword>
<dbReference type="EMBL" id="PJQY01001074">
    <property type="protein sequence ID" value="PQQ05566.1"/>
    <property type="molecule type" value="Genomic_DNA"/>
</dbReference>
<gene>
    <name evidence="2" type="ORF">Pyn_12424</name>
    <name evidence="1" type="ORF">Pyn_27165</name>
</gene>